<dbReference type="EMBL" id="BMMD01000013">
    <property type="protein sequence ID" value="GGJ85189.1"/>
    <property type="molecule type" value="Genomic_DNA"/>
</dbReference>
<sequence>MVFAHGNGHVHSEGDLAETVLPVAALLLLVVVSVSSSGVYVQAVGSAR</sequence>
<name>A0A917PND0_9MICO</name>
<keyword evidence="1" id="KW-1133">Transmembrane helix</keyword>
<protein>
    <submittedName>
        <fullName evidence="2">Uncharacterized protein</fullName>
    </submittedName>
</protein>
<gene>
    <name evidence="2" type="ORF">GCM10011372_24350</name>
</gene>
<accession>A0A917PND0</accession>
<organism evidence="2 3">
    <name type="scientific">Agromyces bauzanensis</name>
    <dbReference type="NCBI Taxonomy" id="1308924"/>
    <lineage>
        <taxon>Bacteria</taxon>
        <taxon>Bacillati</taxon>
        <taxon>Actinomycetota</taxon>
        <taxon>Actinomycetes</taxon>
        <taxon>Micrococcales</taxon>
        <taxon>Microbacteriaceae</taxon>
        <taxon>Agromyces</taxon>
    </lineage>
</organism>
<keyword evidence="1" id="KW-0812">Transmembrane</keyword>
<keyword evidence="1" id="KW-0472">Membrane</keyword>
<proteinExistence type="predicted"/>
<reference evidence="2" key="2">
    <citation type="submission" date="2020-09" db="EMBL/GenBank/DDBJ databases">
        <authorList>
            <person name="Sun Q."/>
            <person name="Zhou Y."/>
        </authorList>
    </citation>
    <scope>NUCLEOTIDE SEQUENCE</scope>
    <source>
        <strain evidence="2">CGMCC 1.8984</strain>
    </source>
</reference>
<evidence type="ECO:0000256" key="1">
    <source>
        <dbReference type="SAM" id="Phobius"/>
    </source>
</evidence>
<comment type="caution">
    <text evidence="2">The sequence shown here is derived from an EMBL/GenBank/DDBJ whole genome shotgun (WGS) entry which is preliminary data.</text>
</comment>
<evidence type="ECO:0000313" key="3">
    <source>
        <dbReference type="Proteomes" id="UP000636956"/>
    </source>
</evidence>
<evidence type="ECO:0000313" key="2">
    <source>
        <dbReference type="EMBL" id="GGJ85189.1"/>
    </source>
</evidence>
<reference evidence="2" key="1">
    <citation type="journal article" date="2014" name="Int. J. Syst. Evol. Microbiol.">
        <title>Complete genome sequence of Corynebacterium casei LMG S-19264T (=DSM 44701T), isolated from a smear-ripened cheese.</title>
        <authorList>
            <consortium name="US DOE Joint Genome Institute (JGI-PGF)"/>
            <person name="Walter F."/>
            <person name="Albersmeier A."/>
            <person name="Kalinowski J."/>
            <person name="Ruckert C."/>
        </authorList>
    </citation>
    <scope>NUCLEOTIDE SEQUENCE</scope>
    <source>
        <strain evidence="2">CGMCC 1.8984</strain>
    </source>
</reference>
<dbReference type="Proteomes" id="UP000636956">
    <property type="component" value="Unassembled WGS sequence"/>
</dbReference>
<dbReference type="AlphaFoldDB" id="A0A917PND0"/>
<keyword evidence="3" id="KW-1185">Reference proteome</keyword>
<feature type="transmembrane region" description="Helical" evidence="1">
    <location>
        <begin position="20"/>
        <end position="41"/>
    </location>
</feature>